<gene>
    <name evidence="2" type="ORF">AMON00008_LOCUS17993</name>
</gene>
<evidence type="ECO:0000256" key="1">
    <source>
        <dbReference type="SAM" id="MobiDB-lite"/>
    </source>
</evidence>
<accession>A0A7S4QDL2</accession>
<organism evidence="2">
    <name type="scientific">Alexandrium monilatum</name>
    <dbReference type="NCBI Taxonomy" id="311494"/>
    <lineage>
        <taxon>Eukaryota</taxon>
        <taxon>Sar</taxon>
        <taxon>Alveolata</taxon>
        <taxon>Dinophyceae</taxon>
        <taxon>Gonyaulacales</taxon>
        <taxon>Pyrocystaceae</taxon>
        <taxon>Alexandrium</taxon>
    </lineage>
</organism>
<dbReference type="EMBL" id="HBNR01026601">
    <property type="protein sequence ID" value="CAE4578955.1"/>
    <property type="molecule type" value="Transcribed_RNA"/>
</dbReference>
<sequence>MEASSGGGKAPGNGTTSKPLATDGAEAPRKTAQQGAKLDATTASPVPAAAAASAAPAKPSGRPASKGGEGVSDEMLTQIAQAKFEAQEDKLRDVARQTVAMLRDYGRLPAADSDRRVAEIRKSLLKYEQQYIRASVSQEQRRHLETKVLEAEAERCRQEAEDEGVKYIELRQVLEKERRRRKRYEHYEKLAKEVNKKKSRSESQTEIDAATAEIERVSRKRVELEAVAEARNQRAQLLRHAVAELKQDLQREQQLDGEVIRAPGSRSASDKAPQPTATQASTAADVEVIS</sequence>
<feature type="region of interest" description="Disordered" evidence="1">
    <location>
        <begin position="252"/>
        <end position="290"/>
    </location>
</feature>
<feature type="compositionally biased region" description="Low complexity" evidence="1">
    <location>
        <begin position="43"/>
        <end position="65"/>
    </location>
</feature>
<evidence type="ECO:0000313" key="2">
    <source>
        <dbReference type="EMBL" id="CAE4578955.1"/>
    </source>
</evidence>
<feature type="region of interest" description="Disordered" evidence="1">
    <location>
        <begin position="1"/>
        <end position="74"/>
    </location>
</feature>
<proteinExistence type="predicted"/>
<feature type="compositionally biased region" description="Low complexity" evidence="1">
    <location>
        <begin position="272"/>
        <end position="284"/>
    </location>
</feature>
<name>A0A7S4QDL2_9DINO</name>
<feature type="compositionally biased region" description="Gly residues" evidence="1">
    <location>
        <begin position="1"/>
        <end position="11"/>
    </location>
</feature>
<dbReference type="AlphaFoldDB" id="A0A7S4QDL2"/>
<protein>
    <submittedName>
        <fullName evidence="2">Uncharacterized protein</fullName>
    </submittedName>
</protein>
<reference evidence="2" key="1">
    <citation type="submission" date="2021-01" db="EMBL/GenBank/DDBJ databases">
        <authorList>
            <person name="Corre E."/>
            <person name="Pelletier E."/>
            <person name="Niang G."/>
            <person name="Scheremetjew M."/>
            <person name="Finn R."/>
            <person name="Kale V."/>
            <person name="Holt S."/>
            <person name="Cochrane G."/>
            <person name="Meng A."/>
            <person name="Brown T."/>
            <person name="Cohen L."/>
        </authorList>
    </citation>
    <scope>NUCLEOTIDE SEQUENCE</scope>
    <source>
        <strain evidence="2">CCMP3105</strain>
    </source>
</reference>